<dbReference type="Pfam" id="PF02910">
    <property type="entry name" value="Succ_DH_flav_C"/>
    <property type="match status" value="1"/>
</dbReference>
<gene>
    <name evidence="6" type="ORF">HMPREF0179_00058</name>
</gene>
<dbReference type="GO" id="GO:0005886">
    <property type="term" value="C:plasma membrane"/>
    <property type="evidence" value="ECO:0007669"/>
    <property type="project" value="TreeGrafter"/>
</dbReference>
<evidence type="ECO:0000259" key="4">
    <source>
        <dbReference type="Pfam" id="PF00890"/>
    </source>
</evidence>
<dbReference type="OrthoDB" id="9806724at2"/>
<dbReference type="InterPro" id="IPR036188">
    <property type="entry name" value="FAD/NAD-bd_sf"/>
</dbReference>
<evidence type="ECO:0000313" key="6">
    <source>
        <dbReference type="EMBL" id="EFV46106.1"/>
    </source>
</evidence>
<dbReference type="EMBL" id="ADCP02000002">
    <property type="protein sequence ID" value="EFV46106.1"/>
    <property type="molecule type" value="Genomic_DNA"/>
</dbReference>
<dbReference type="AlphaFoldDB" id="E5Y1J9"/>
<dbReference type="eggNOG" id="COG1053">
    <property type="taxonomic scope" value="Bacteria"/>
</dbReference>
<evidence type="ECO:0008006" key="8">
    <source>
        <dbReference type="Google" id="ProtNLM"/>
    </source>
</evidence>
<evidence type="ECO:0000256" key="3">
    <source>
        <dbReference type="ARBA" id="ARBA00023002"/>
    </source>
</evidence>
<dbReference type="Gene3D" id="1.20.58.100">
    <property type="entry name" value="Fumarate reductase/succinate dehydrogenase flavoprotein-like, C-terminal domain"/>
    <property type="match status" value="1"/>
</dbReference>
<dbReference type="SUPFAM" id="SSF46977">
    <property type="entry name" value="Succinate dehydrogenase/fumarate reductase flavoprotein C-terminal domain"/>
    <property type="match status" value="1"/>
</dbReference>
<keyword evidence="2" id="KW-0285">Flavoprotein</keyword>
<evidence type="ECO:0000256" key="2">
    <source>
        <dbReference type="ARBA" id="ARBA00022630"/>
    </source>
</evidence>
<protein>
    <recommendedName>
        <fullName evidence="8">Succinate dehydrogenase/fumarate reductase flavoprotein subunit</fullName>
    </recommendedName>
</protein>
<name>E5Y1J9_BILW3</name>
<dbReference type="GO" id="GO:0050660">
    <property type="term" value="F:flavin adenine dinucleotide binding"/>
    <property type="evidence" value="ECO:0007669"/>
    <property type="project" value="TreeGrafter"/>
</dbReference>
<dbReference type="Gene3D" id="3.50.50.60">
    <property type="entry name" value="FAD/NAD(P)-binding domain"/>
    <property type="match status" value="1"/>
</dbReference>
<accession>E5Y1J9</accession>
<sequence>MSAKPFVFDTDVLIIGGGFSGSWAALTARQHVENVLIVDKGPRDWGGLGGMSGGDMIVKQPEFAAKDLVEELVYYYDGLCEQDVLEEILNQSYERFKDYEKMGHEFARDDSGRLMSIPQRGLELMRYYFYHPYGKGGAHTTQILNAELQRLNVQRIGRIEITDLVKDGDAVSGAVGFHAQSGTPCLFRAKAVILAAHNGGWKGSYLLNTCAGEGAALAYGAGASLRNMEFIENWNVPKLFAWEGQTGMLPYGARFLNGEGEDFMRRYSPKLGAKADPHYNVRGMAFEVRAGRGPIYFDTSTMSPEGVEIMTPTGGWMKLNDTKLKELGIDFFKSKTEWMPQVLTSFGGTVADKDGWSGVPGLFVAGRARSVTPGVYMGGWDTCKTTTTGYIAGNSAGKYVSGLTSAPRFDDAHASGTLDATLSLLGKPGVYPKDVVRLMQELMAPMDVCILKTGKGLTRSLERLEDAKRNILPYMTAPEPHYLVKLVEARSMALITEMYLKASLMRKESRSGHYREDFPKRHGDPAWIVIRDGHDGMDLRADPVPLDRYPVKPHRYYMDNFAFPKTSAI</sequence>
<dbReference type="HOGENOM" id="CLU_014312_3_0_7"/>
<dbReference type="InterPro" id="IPR030664">
    <property type="entry name" value="SdhA/FrdA/AprA"/>
</dbReference>
<keyword evidence="3" id="KW-0560">Oxidoreductase</keyword>
<dbReference type="Proteomes" id="UP000006034">
    <property type="component" value="Unassembled WGS sequence"/>
</dbReference>
<evidence type="ECO:0000256" key="1">
    <source>
        <dbReference type="ARBA" id="ARBA00001974"/>
    </source>
</evidence>
<dbReference type="GO" id="GO:0009061">
    <property type="term" value="P:anaerobic respiration"/>
    <property type="evidence" value="ECO:0007669"/>
    <property type="project" value="TreeGrafter"/>
</dbReference>
<dbReference type="InterPro" id="IPR015939">
    <property type="entry name" value="Fum_Rdtase/Succ_DH_flav-like_C"/>
</dbReference>
<dbReference type="InterPro" id="IPR003953">
    <property type="entry name" value="FAD-dep_OxRdtase_2_FAD-bd"/>
</dbReference>
<feature type="domain" description="FAD-dependent oxidoreductase 2 FAD-binding" evidence="4">
    <location>
        <begin position="11"/>
        <end position="377"/>
    </location>
</feature>
<dbReference type="PANTHER" id="PTHR11632">
    <property type="entry name" value="SUCCINATE DEHYDROGENASE 2 FLAVOPROTEIN SUBUNIT"/>
    <property type="match status" value="1"/>
</dbReference>
<dbReference type="InterPro" id="IPR037099">
    <property type="entry name" value="Fum_R/Succ_DH_flav-like_C_sf"/>
</dbReference>
<dbReference type="Gene3D" id="3.90.700.10">
    <property type="entry name" value="Succinate dehydrogenase/fumarate reductase flavoprotein, catalytic domain"/>
    <property type="match status" value="1"/>
</dbReference>
<keyword evidence="7" id="KW-1185">Reference proteome</keyword>
<reference evidence="6 7" key="1">
    <citation type="submission" date="2010-10" db="EMBL/GenBank/DDBJ databases">
        <authorList>
            <consortium name="The Broad Institute Genome Sequencing Platform"/>
            <person name="Ward D."/>
            <person name="Earl A."/>
            <person name="Feldgarden M."/>
            <person name="Young S.K."/>
            <person name="Gargeya S."/>
            <person name="Zeng Q."/>
            <person name="Alvarado L."/>
            <person name="Berlin A."/>
            <person name="Bochicchio J."/>
            <person name="Chapman S.B."/>
            <person name="Chen Z."/>
            <person name="Freedman E."/>
            <person name="Gellesch M."/>
            <person name="Goldberg J."/>
            <person name="Griggs A."/>
            <person name="Gujja S."/>
            <person name="Heilman E."/>
            <person name="Heiman D."/>
            <person name="Howarth C."/>
            <person name="Mehta T."/>
            <person name="Neiman D."/>
            <person name="Pearson M."/>
            <person name="Roberts A."/>
            <person name="Saif S."/>
            <person name="Shea T."/>
            <person name="Shenoy N."/>
            <person name="Sisk P."/>
            <person name="Stolte C."/>
            <person name="Sykes S."/>
            <person name="White J."/>
            <person name="Yandava C."/>
            <person name="Allen-Vercoe E."/>
            <person name="Sibley C."/>
            <person name="Ambrose C.E."/>
            <person name="Strauss J."/>
            <person name="Daigneault M."/>
            <person name="Haas B."/>
            <person name="Nusbaum C."/>
            <person name="Birren B."/>
        </authorList>
    </citation>
    <scope>NUCLEOTIDE SEQUENCE [LARGE SCALE GENOMIC DNA]</scope>
    <source>
        <strain evidence="6 7">3_1_6</strain>
    </source>
</reference>
<dbReference type="STRING" id="563192.HMPREF0179_00058"/>
<dbReference type="GO" id="GO:0000104">
    <property type="term" value="F:succinate dehydrogenase activity"/>
    <property type="evidence" value="ECO:0007669"/>
    <property type="project" value="TreeGrafter"/>
</dbReference>
<dbReference type="SUPFAM" id="SSF51905">
    <property type="entry name" value="FAD/NAD(P)-binding domain"/>
    <property type="match status" value="1"/>
</dbReference>
<dbReference type="GO" id="GO:0009055">
    <property type="term" value="F:electron transfer activity"/>
    <property type="evidence" value="ECO:0007669"/>
    <property type="project" value="TreeGrafter"/>
</dbReference>
<comment type="cofactor">
    <cofactor evidence="1">
        <name>FAD</name>
        <dbReference type="ChEBI" id="CHEBI:57692"/>
    </cofactor>
</comment>
<dbReference type="GeneID" id="78087143"/>
<reference evidence="6 7" key="2">
    <citation type="submission" date="2013-04" db="EMBL/GenBank/DDBJ databases">
        <title>The Genome Sequence of Bilophila wadsworthia 3_1_6.</title>
        <authorList>
            <consortium name="The Broad Institute Genomics Platform"/>
            <person name="Earl A."/>
            <person name="Ward D."/>
            <person name="Feldgarden M."/>
            <person name="Gevers D."/>
            <person name="Sibley C."/>
            <person name="Strauss J."/>
            <person name="Allen-Vercoe E."/>
            <person name="Walker B."/>
            <person name="Young S."/>
            <person name="Zeng Q."/>
            <person name="Gargeya S."/>
            <person name="Fitzgerald M."/>
            <person name="Haas B."/>
            <person name="Abouelleil A."/>
            <person name="Allen A.W."/>
            <person name="Alvarado L."/>
            <person name="Arachchi H.M."/>
            <person name="Berlin A.M."/>
            <person name="Chapman S.B."/>
            <person name="Gainer-Dewar J."/>
            <person name="Goldberg J."/>
            <person name="Griggs A."/>
            <person name="Gujja S."/>
            <person name="Hansen M."/>
            <person name="Howarth C."/>
            <person name="Imamovic A."/>
            <person name="Ireland A."/>
            <person name="Larimer J."/>
            <person name="McCowan C."/>
            <person name="Murphy C."/>
            <person name="Pearson M."/>
            <person name="Poon T.W."/>
            <person name="Priest M."/>
            <person name="Roberts A."/>
            <person name="Saif S."/>
            <person name="Shea T."/>
            <person name="Sisk P."/>
            <person name="Sykes S."/>
            <person name="Wortman J."/>
            <person name="Nusbaum C."/>
            <person name="Birren B."/>
        </authorList>
    </citation>
    <scope>NUCLEOTIDE SEQUENCE [LARGE SCALE GENOMIC DNA]</scope>
    <source>
        <strain evidence="6 7">3_1_6</strain>
    </source>
</reference>
<proteinExistence type="predicted"/>
<dbReference type="PANTHER" id="PTHR11632:SF73">
    <property type="entry name" value="BLR3196 PROTEIN"/>
    <property type="match status" value="1"/>
</dbReference>
<organism evidence="6 7">
    <name type="scientific">Bilophila wadsworthia (strain 3_1_6)</name>
    <dbReference type="NCBI Taxonomy" id="563192"/>
    <lineage>
        <taxon>Bacteria</taxon>
        <taxon>Pseudomonadati</taxon>
        <taxon>Thermodesulfobacteriota</taxon>
        <taxon>Desulfovibrionia</taxon>
        <taxon>Desulfovibrionales</taxon>
        <taxon>Desulfovibrionaceae</taxon>
        <taxon>Bilophila</taxon>
    </lineage>
</organism>
<feature type="domain" description="Fumarate reductase/succinate dehydrogenase flavoprotein-like C-terminal" evidence="5">
    <location>
        <begin position="439"/>
        <end position="528"/>
    </location>
</feature>
<evidence type="ECO:0000259" key="5">
    <source>
        <dbReference type="Pfam" id="PF02910"/>
    </source>
</evidence>
<dbReference type="PIRSF" id="PIRSF000171">
    <property type="entry name" value="SDHA_APRA_LASPO"/>
    <property type="match status" value="1"/>
</dbReference>
<dbReference type="RefSeq" id="WP_005023939.1">
    <property type="nucleotide sequence ID" value="NZ_KE150239.1"/>
</dbReference>
<evidence type="ECO:0000313" key="7">
    <source>
        <dbReference type="Proteomes" id="UP000006034"/>
    </source>
</evidence>
<dbReference type="Pfam" id="PF00890">
    <property type="entry name" value="FAD_binding_2"/>
    <property type="match status" value="1"/>
</dbReference>
<dbReference type="InterPro" id="IPR027477">
    <property type="entry name" value="Succ_DH/fumarate_Rdtase_cat_sf"/>
</dbReference>
<comment type="caution">
    <text evidence="6">The sequence shown here is derived from an EMBL/GenBank/DDBJ whole genome shotgun (WGS) entry which is preliminary data.</text>
</comment>